<evidence type="ECO:0000256" key="3">
    <source>
        <dbReference type="ARBA" id="ARBA00022478"/>
    </source>
</evidence>
<accession>H3A2G7</accession>
<evidence type="ECO:0000256" key="5">
    <source>
        <dbReference type="ARBA" id="ARBA00023242"/>
    </source>
</evidence>
<evidence type="ECO:0000313" key="7">
    <source>
        <dbReference type="Proteomes" id="UP000008672"/>
    </source>
</evidence>
<reference evidence="6" key="2">
    <citation type="submission" date="2025-08" db="UniProtKB">
        <authorList>
            <consortium name="Ensembl"/>
        </authorList>
    </citation>
    <scope>IDENTIFICATION</scope>
</reference>
<dbReference type="eggNOG" id="KOG4183">
    <property type="taxonomic scope" value="Eukaryota"/>
</dbReference>
<comment type="subcellular location">
    <subcellularLocation>
        <location evidence="1">Nucleus</location>
        <location evidence="1">Nucleolus</location>
    </subcellularLocation>
</comment>
<reference evidence="6" key="3">
    <citation type="submission" date="2025-09" db="UniProtKB">
        <authorList>
            <consortium name="Ensembl"/>
        </authorList>
    </citation>
    <scope>IDENTIFICATION</scope>
</reference>
<name>H3A2G7_LATCH</name>
<keyword evidence="5" id="KW-0539">Nucleus</keyword>
<dbReference type="STRING" id="7897.ENSLACP00000003838"/>
<evidence type="ECO:0000256" key="2">
    <source>
        <dbReference type="ARBA" id="ARBA00009430"/>
    </source>
</evidence>
<dbReference type="InterPro" id="IPR009668">
    <property type="entry name" value="RNA_pol-assoc_fac_A49-like"/>
</dbReference>
<dbReference type="EMBL" id="AFYH01212008">
    <property type="status" value="NOT_ANNOTATED_CDS"/>
    <property type="molecule type" value="Genomic_DNA"/>
</dbReference>
<dbReference type="GeneTree" id="ENSGT00390000018004"/>
<gene>
    <name evidence="6" type="primary">POLR1E</name>
</gene>
<protein>
    <submittedName>
        <fullName evidence="6">RNA polymerase I subunit E</fullName>
    </submittedName>
</protein>
<evidence type="ECO:0000256" key="1">
    <source>
        <dbReference type="ARBA" id="ARBA00004604"/>
    </source>
</evidence>
<keyword evidence="4" id="KW-0804">Transcription</keyword>
<dbReference type="EMBL" id="AFYH01212004">
    <property type="status" value="NOT_ANNOTATED_CDS"/>
    <property type="molecule type" value="Genomic_DNA"/>
</dbReference>
<dbReference type="Ensembl" id="ENSLACT00000003873.1">
    <property type="protein sequence ID" value="ENSLACP00000003838.1"/>
    <property type="gene ID" value="ENSLACG00000003416.1"/>
</dbReference>
<dbReference type="GO" id="GO:0003677">
    <property type="term" value="F:DNA binding"/>
    <property type="evidence" value="ECO:0007669"/>
    <property type="project" value="InterPro"/>
</dbReference>
<dbReference type="Pfam" id="PF06870">
    <property type="entry name" value="RNA_pol_I_A49"/>
    <property type="match status" value="1"/>
</dbReference>
<keyword evidence="3" id="KW-0240">DNA-directed RNA polymerase</keyword>
<dbReference type="GO" id="GO:0000428">
    <property type="term" value="C:DNA-directed RNA polymerase complex"/>
    <property type="evidence" value="ECO:0007669"/>
    <property type="project" value="UniProtKB-KW"/>
</dbReference>
<evidence type="ECO:0000256" key="4">
    <source>
        <dbReference type="ARBA" id="ARBA00023163"/>
    </source>
</evidence>
<dbReference type="AlphaFoldDB" id="H3A2G7"/>
<dbReference type="Proteomes" id="UP000008672">
    <property type="component" value="Unassembled WGS sequence"/>
</dbReference>
<dbReference type="GO" id="GO:0006351">
    <property type="term" value="P:DNA-templated transcription"/>
    <property type="evidence" value="ECO:0007669"/>
    <property type="project" value="InterPro"/>
</dbReference>
<dbReference type="PANTHER" id="PTHR14440">
    <property type="entry name" value="DNA-DIRECTED RNA POLYMERASE I SUBUNIT RPA49"/>
    <property type="match status" value="1"/>
</dbReference>
<dbReference type="EMBL" id="AFYH01212005">
    <property type="status" value="NOT_ANNOTATED_CDS"/>
    <property type="molecule type" value="Genomic_DNA"/>
</dbReference>
<dbReference type="EMBL" id="AFYH01212006">
    <property type="status" value="NOT_ANNOTATED_CDS"/>
    <property type="molecule type" value="Genomic_DNA"/>
</dbReference>
<sequence length="362" mass="40817">AAETDRLCYVGNNFGTGALKCNSLCKYFVGVMNKDSRKMEVYDAELFNLQPVFPGDSINEGLSPESQNQSYRDKVDSLIEAFGTTKQKRALSSRRMNQVGSETLQKAMAKAAETIIDTKGLTALVSDVMQTEADDVSLYLPPCHADADKPEDVYRFDDNSLLLSSVDYAALEAPAAAFRDITSEELLKMQQTGSYSLYVLEELKSMPREEKSRDHKARCLWYLQALIKLSFQKFIKRKNALGFECPHVINSKLLKTFTVMSFNKGNMQNVISSSMKAKLIAYVIALALHINHFQTDLTVLQCDMKLSEKKILEVAKAMRLKISKKKGRFFGGTEEDHRIGTLLVPLPKYEQSSRQQKRKKMA</sequence>
<keyword evidence="7" id="KW-1185">Reference proteome</keyword>
<dbReference type="Bgee" id="ENSLACG00000003416">
    <property type="expression patterns" value="Expressed in chordate pharynx and 6 other cell types or tissues"/>
</dbReference>
<comment type="similarity">
    <text evidence="2">Belongs to the eukaryotic RPA49/POLR1E RNA polymerase subunit family.</text>
</comment>
<evidence type="ECO:0000313" key="6">
    <source>
        <dbReference type="Ensembl" id="ENSLACP00000003838.1"/>
    </source>
</evidence>
<dbReference type="GO" id="GO:0005730">
    <property type="term" value="C:nucleolus"/>
    <property type="evidence" value="ECO:0007669"/>
    <property type="project" value="UniProtKB-SubCell"/>
</dbReference>
<dbReference type="InParanoid" id="H3A2G7"/>
<proteinExistence type="inferred from homology"/>
<reference evidence="7" key="1">
    <citation type="submission" date="2011-08" db="EMBL/GenBank/DDBJ databases">
        <title>The draft genome of Latimeria chalumnae.</title>
        <authorList>
            <person name="Di Palma F."/>
            <person name="Alfoldi J."/>
            <person name="Johnson J."/>
            <person name="Berlin A."/>
            <person name="Gnerre S."/>
            <person name="Jaffe D."/>
            <person name="MacCallum I."/>
            <person name="Young S."/>
            <person name="Walker B.J."/>
            <person name="Lander E."/>
            <person name="Lindblad-Toh K."/>
        </authorList>
    </citation>
    <scope>NUCLEOTIDE SEQUENCE [LARGE SCALE GENOMIC DNA]</scope>
    <source>
        <strain evidence="7">Wild caught</strain>
    </source>
</reference>
<dbReference type="OMA" id="DVYPFDE"/>
<dbReference type="FunCoup" id="H3A2G7">
    <property type="interactions" value="1687"/>
</dbReference>
<dbReference type="EMBL" id="AFYH01212007">
    <property type="status" value="NOT_ANNOTATED_CDS"/>
    <property type="molecule type" value="Genomic_DNA"/>
</dbReference>
<organism evidence="6 7">
    <name type="scientific">Latimeria chalumnae</name>
    <name type="common">Coelacanth</name>
    <dbReference type="NCBI Taxonomy" id="7897"/>
    <lineage>
        <taxon>Eukaryota</taxon>
        <taxon>Metazoa</taxon>
        <taxon>Chordata</taxon>
        <taxon>Craniata</taxon>
        <taxon>Vertebrata</taxon>
        <taxon>Euteleostomi</taxon>
        <taxon>Coelacanthiformes</taxon>
        <taxon>Coelacanthidae</taxon>
        <taxon>Latimeria</taxon>
    </lineage>
</organism>
<dbReference type="HOGENOM" id="CLU_034953_0_0_1"/>